<dbReference type="EMBL" id="UINC01119296">
    <property type="protein sequence ID" value="SVC93014.1"/>
    <property type="molecule type" value="Genomic_DNA"/>
</dbReference>
<organism evidence="1">
    <name type="scientific">marine metagenome</name>
    <dbReference type="NCBI Taxonomy" id="408172"/>
    <lineage>
        <taxon>unclassified sequences</taxon>
        <taxon>metagenomes</taxon>
        <taxon>ecological metagenomes</taxon>
    </lineage>
</organism>
<reference evidence="1" key="1">
    <citation type="submission" date="2018-05" db="EMBL/GenBank/DDBJ databases">
        <authorList>
            <person name="Lanie J.A."/>
            <person name="Ng W.-L."/>
            <person name="Kazmierczak K.M."/>
            <person name="Andrzejewski T.M."/>
            <person name="Davidsen T.M."/>
            <person name="Wayne K.J."/>
            <person name="Tettelin H."/>
            <person name="Glass J.I."/>
            <person name="Rusch D."/>
            <person name="Podicherti R."/>
            <person name="Tsui H.-C.T."/>
            <person name="Winkler M.E."/>
        </authorList>
    </citation>
    <scope>NUCLEOTIDE SEQUENCE</scope>
</reference>
<proteinExistence type="predicted"/>
<accession>A0A382R5J5</accession>
<feature type="non-terminal residue" evidence="1">
    <location>
        <position position="132"/>
    </location>
</feature>
<evidence type="ECO:0000313" key="1">
    <source>
        <dbReference type="EMBL" id="SVC93014.1"/>
    </source>
</evidence>
<gene>
    <name evidence="1" type="ORF">METZ01_LOCUS345868</name>
</gene>
<sequence length="132" mass="15036">MYLAGDNISTIARRLYRSNAFVKGIIERVGIPQKLPKGFSKTEDILLPEECVAESFEEGERVWAARENAPAKIIREHNPAYQANMAGMKEFDYEKEYGSKGYQIYVYEEFQGNDDFHIAYGLPVSGRSGHYS</sequence>
<name>A0A382R5J5_9ZZZZ</name>
<dbReference type="AlphaFoldDB" id="A0A382R5J5"/>
<protein>
    <submittedName>
        <fullName evidence="1">Uncharacterized protein</fullName>
    </submittedName>
</protein>